<dbReference type="GO" id="GO:0010124">
    <property type="term" value="P:phenylacetate catabolic process"/>
    <property type="evidence" value="ECO:0007669"/>
    <property type="project" value="TreeGrafter"/>
</dbReference>
<dbReference type="AlphaFoldDB" id="A0AAV6IR74"/>
<keyword evidence="8" id="KW-1185">Reference proteome</keyword>
<dbReference type="GO" id="GO:0006635">
    <property type="term" value="P:fatty acid beta-oxidation"/>
    <property type="evidence" value="ECO:0007669"/>
    <property type="project" value="TreeGrafter"/>
</dbReference>
<evidence type="ECO:0000256" key="3">
    <source>
        <dbReference type="ARBA" id="ARBA00022832"/>
    </source>
</evidence>
<keyword evidence="4" id="KW-0443">Lipid metabolism</keyword>
<proteinExistence type="predicted"/>
<keyword evidence="2" id="KW-0808">Transferase</keyword>
<reference evidence="7" key="1">
    <citation type="submission" date="2020-08" db="EMBL/GenBank/DDBJ databases">
        <title>Plant Genome Project.</title>
        <authorList>
            <person name="Zhang R.-G."/>
        </authorList>
    </citation>
    <scope>NUCLEOTIDE SEQUENCE</scope>
    <source>
        <strain evidence="7">WSP0</strain>
        <tissue evidence="7">Leaf</tissue>
    </source>
</reference>
<organism evidence="7 8">
    <name type="scientific">Rhododendron griersonianum</name>
    <dbReference type="NCBI Taxonomy" id="479676"/>
    <lineage>
        <taxon>Eukaryota</taxon>
        <taxon>Viridiplantae</taxon>
        <taxon>Streptophyta</taxon>
        <taxon>Embryophyta</taxon>
        <taxon>Tracheophyta</taxon>
        <taxon>Spermatophyta</taxon>
        <taxon>Magnoliopsida</taxon>
        <taxon>eudicotyledons</taxon>
        <taxon>Gunneridae</taxon>
        <taxon>Pentapetalae</taxon>
        <taxon>asterids</taxon>
        <taxon>Ericales</taxon>
        <taxon>Ericaceae</taxon>
        <taxon>Ericoideae</taxon>
        <taxon>Rhodoreae</taxon>
        <taxon>Rhododendron</taxon>
    </lineage>
</organism>
<dbReference type="SUPFAM" id="SSF53901">
    <property type="entry name" value="Thiolase-like"/>
    <property type="match status" value="1"/>
</dbReference>
<dbReference type="GO" id="GO:0005777">
    <property type="term" value="C:peroxisome"/>
    <property type="evidence" value="ECO:0007669"/>
    <property type="project" value="UniProtKB-SubCell"/>
</dbReference>
<accession>A0AAV6IR74</accession>
<dbReference type="Gene3D" id="3.40.47.10">
    <property type="match status" value="1"/>
</dbReference>
<dbReference type="InterPro" id="IPR020616">
    <property type="entry name" value="Thiolase_N"/>
</dbReference>
<evidence type="ECO:0000256" key="2">
    <source>
        <dbReference type="ARBA" id="ARBA00022679"/>
    </source>
</evidence>
<evidence type="ECO:0000256" key="1">
    <source>
        <dbReference type="ARBA" id="ARBA00004275"/>
    </source>
</evidence>
<dbReference type="EMBL" id="JACTNZ010000009">
    <property type="protein sequence ID" value="KAG5531206.1"/>
    <property type="molecule type" value="Genomic_DNA"/>
</dbReference>
<dbReference type="InterPro" id="IPR016039">
    <property type="entry name" value="Thiolase-like"/>
</dbReference>
<evidence type="ECO:0000259" key="6">
    <source>
        <dbReference type="Pfam" id="PF00108"/>
    </source>
</evidence>
<dbReference type="InterPro" id="IPR020615">
    <property type="entry name" value="Thiolase_acyl_enz_int_AS"/>
</dbReference>
<dbReference type="PANTHER" id="PTHR43853">
    <property type="entry name" value="3-KETOACYL-COA THIOLASE, PEROXISOMAL"/>
    <property type="match status" value="1"/>
</dbReference>
<dbReference type="PROSITE" id="PS00098">
    <property type="entry name" value="THIOLASE_1"/>
    <property type="match status" value="1"/>
</dbReference>
<gene>
    <name evidence="7" type="ORF">RHGRI_025980</name>
</gene>
<comment type="subcellular location">
    <subcellularLocation>
        <location evidence="1">Peroxisome</location>
    </subcellularLocation>
</comment>
<evidence type="ECO:0000256" key="5">
    <source>
        <dbReference type="ARBA" id="ARBA00023140"/>
    </source>
</evidence>
<keyword evidence="5" id="KW-0576">Peroxisome</keyword>
<evidence type="ECO:0000313" key="7">
    <source>
        <dbReference type="EMBL" id="KAG5531206.1"/>
    </source>
</evidence>
<dbReference type="Pfam" id="PF00108">
    <property type="entry name" value="Thiolase_N"/>
    <property type="match status" value="1"/>
</dbReference>
<dbReference type="CDD" id="cd00751">
    <property type="entry name" value="thiolase"/>
    <property type="match status" value="1"/>
</dbReference>
<dbReference type="InterPro" id="IPR002155">
    <property type="entry name" value="Thiolase"/>
</dbReference>
<evidence type="ECO:0000256" key="4">
    <source>
        <dbReference type="ARBA" id="ARBA00023098"/>
    </source>
</evidence>
<comment type="caution">
    <text evidence="7">The sequence shown here is derived from an EMBL/GenBank/DDBJ whole genome shotgun (WGS) entry which is preliminary data.</text>
</comment>
<dbReference type="PANTHER" id="PTHR43853:SF8">
    <property type="entry name" value="3-KETOACYL-COA THIOLASE, PEROXISOMAL"/>
    <property type="match status" value="1"/>
</dbReference>
<name>A0AAV6IR74_9ERIC</name>
<sequence>MEKAIERQRILLEHLRPSSTSSSLEKIDSAISASVCAAGDSAAYHRSSVYGDDVVIVAAYRTPLCKSKRGGFKDTYADDLLAPVLKSLIEKTNLSPSEVGDIVVGTVLAPGSQRASECRMAAFYAGFPETVPIRTVNRQCSSGLQAVADVAAAIKAGFYDIGKKSSVLVDAFLSAILMCLYSGLATRVDELILYLYQVKTMAQVQNCLLPMGITSENVAQRFSVTRQEQDQAAVESHRKAAAATASGKFREEIIPVATKIVDPKTGDEKPITISVDDGIRPNASLSDLGKLKPVFKKDGTTTAGNSVH</sequence>
<dbReference type="Proteomes" id="UP000823749">
    <property type="component" value="Chromosome 9"/>
</dbReference>
<feature type="domain" description="Thiolase N-terminal" evidence="6">
    <location>
        <begin position="54"/>
        <end position="306"/>
    </location>
</feature>
<protein>
    <recommendedName>
        <fullName evidence="6">Thiolase N-terminal domain-containing protein</fullName>
    </recommendedName>
</protein>
<dbReference type="GO" id="GO:0003988">
    <property type="term" value="F:acetyl-CoA C-acyltransferase activity"/>
    <property type="evidence" value="ECO:0007669"/>
    <property type="project" value="TreeGrafter"/>
</dbReference>
<evidence type="ECO:0000313" key="8">
    <source>
        <dbReference type="Proteomes" id="UP000823749"/>
    </source>
</evidence>
<keyword evidence="3" id="KW-0276">Fatty acid metabolism</keyword>
<dbReference type="InterPro" id="IPR050215">
    <property type="entry name" value="Thiolase-like_sf_Thiolase"/>
</dbReference>